<dbReference type="PANTHER" id="PTHR45138">
    <property type="entry name" value="REGULATORY COMPONENTS OF SENSORY TRANSDUCTION SYSTEM"/>
    <property type="match status" value="1"/>
</dbReference>
<dbReference type="SMART" id="SM00267">
    <property type="entry name" value="GGDEF"/>
    <property type="match status" value="1"/>
</dbReference>
<keyword evidence="3" id="KW-0812">Transmembrane</keyword>
<dbReference type="AlphaFoldDB" id="A0A4R9G091"/>
<evidence type="ECO:0000313" key="6">
    <source>
        <dbReference type="Proteomes" id="UP000297453"/>
    </source>
</evidence>
<keyword evidence="6" id="KW-1185">Reference proteome</keyword>
<dbReference type="RefSeq" id="WP_135587577.1">
    <property type="nucleotide sequence ID" value="NZ_RQEP01000012.1"/>
</dbReference>
<dbReference type="Pfam" id="PF00990">
    <property type="entry name" value="GGDEF"/>
    <property type="match status" value="1"/>
</dbReference>
<dbReference type="InterPro" id="IPR050469">
    <property type="entry name" value="Diguanylate_Cyclase"/>
</dbReference>
<dbReference type="OrthoDB" id="9805474at2"/>
<dbReference type="GO" id="GO:0052621">
    <property type="term" value="F:diguanylate cyclase activity"/>
    <property type="evidence" value="ECO:0007669"/>
    <property type="project" value="UniProtKB-EC"/>
</dbReference>
<comment type="caution">
    <text evidence="5">The sequence shown here is derived from an EMBL/GenBank/DDBJ whole genome shotgun (WGS) entry which is preliminary data.</text>
</comment>
<dbReference type="EC" id="2.7.7.65" evidence="1"/>
<dbReference type="FunFam" id="3.30.70.270:FF:000001">
    <property type="entry name" value="Diguanylate cyclase domain protein"/>
    <property type="match status" value="1"/>
</dbReference>
<dbReference type="EMBL" id="RQEP01000012">
    <property type="protein sequence ID" value="TGK03897.1"/>
    <property type="molecule type" value="Genomic_DNA"/>
</dbReference>
<dbReference type="SUPFAM" id="SSF55073">
    <property type="entry name" value="Nucleotide cyclase"/>
    <property type="match status" value="1"/>
</dbReference>
<name>A0A4R9G091_9LEPT</name>
<reference evidence="5" key="1">
    <citation type="journal article" date="2019" name="PLoS Negl. Trop. Dis.">
        <title>Revisiting the worldwide diversity of Leptospira species in the environment.</title>
        <authorList>
            <person name="Vincent A.T."/>
            <person name="Schiettekatte O."/>
            <person name="Bourhy P."/>
            <person name="Veyrier F.J."/>
            <person name="Picardeau M."/>
        </authorList>
    </citation>
    <scope>NUCLEOTIDE SEQUENCE [LARGE SCALE GENOMIC DNA]</scope>
    <source>
        <strain evidence="5">SSS9</strain>
    </source>
</reference>
<comment type="catalytic activity">
    <reaction evidence="2">
        <text>2 GTP = 3',3'-c-di-GMP + 2 diphosphate</text>
        <dbReference type="Rhea" id="RHEA:24898"/>
        <dbReference type="ChEBI" id="CHEBI:33019"/>
        <dbReference type="ChEBI" id="CHEBI:37565"/>
        <dbReference type="ChEBI" id="CHEBI:58805"/>
        <dbReference type="EC" id="2.7.7.65"/>
    </reaction>
</comment>
<evidence type="ECO:0000259" key="4">
    <source>
        <dbReference type="PROSITE" id="PS50887"/>
    </source>
</evidence>
<sequence length="371" mass="41523">MKIRKFIAEDFSYSKSGEIRKLRSLDNDKSIRVLSSFILLISVILLFQNLFLPDTQTVPNLQFLYGMCFGSSALISGFMLAILALKDLQGKKLSHFTTVSYVIALTMTTTSTTLVDFSHITDYSAYCFGLLMLPLFIRASLFTYTFIVLLNFSWFVIGFVYVLGNEFNLPTVTPIIAFSIASLGGAISVESARLKGNILQLQLEESNRNLKELSHKDSLTGLFNRRHLMESLHTLLSASRRYDFPLSVLLLDLDHFKKANDSLGHQAGDKLLASIGRLLSGLVRDCDVAARYGGEEFCVVLSNTNREGARFVAERIRTRIENETFDDIPWKITVSIGVATRETDESSEDFLKAADLKLYESKAAGRNRVSA</sequence>
<proteinExistence type="predicted"/>
<evidence type="ECO:0000256" key="3">
    <source>
        <dbReference type="SAM" id="Phobius"/>
    </source>
</evidence>
<dbReference type="InterPro" id="IPR029787">
    <property type="entry name" value="Nucleotide_cyclase"/>
</dbReference>
<dbReference type="Gene3D" id="3.30.70.270">
    <property type="match status" value="1"/>
</dbReference>
<evidence type="ECO:0000256" key="1">
    <source>
        <dbReference type="ARBA" id="ARBA00012528"/>
    </source>
</evidence>
<dbReference type="NCBIfam" id="TIGR00254">
    <property type="entry name" value="GGDEF"/>
    <property type="match status" value="1"/>
</dbReference>
<dbReference type="Proteomes" id="UP000297453">
    <property type="component" value="Unassembled WGS sequence"/>
</dbReference>
<dbReference type="PROSITE" id="PS50887">
    <property type="entry name" value="GGDEF"/>
    <property type="match status" value="1"/>
</dbReference>
<protein>
    <recommendedName>
        <fullName evidence="1">diguanylate cyclase</fullName>
        <ecNumber evidence="1">2.7.7.65</ecNumber>
    </recommendedName>
</protein>
<keyword evidence="3" id="KW-1133">Transmembrane helix</keyword>
<feature type="transmembrane region" description="Helical" evidence="3">
    <location>
        <begin position="169"/>
        <end position="189"/>
    </location>
</feature>
<feature type="transmembrane region" description="Helical" evidence="3">
    <location>
        <begin position="63"/>
        <end position="84"/>
    </location>
</feature>
<gene>
    <name evidence="5" type="ORF">EHO59_10240</name>
</gene>
<feature type="transmembrane region" description="Helical" evidence="3">
    <location>
        <begin position="144"/>
        <end position="163"/>
    </location>
</feature>
<feature type="transmembrane region" description="Helical" evidence="3">
    <location>
        <begin position="30"/>
        <end position="51"/>
    </location>
</feature>
<feature type="domain" description="GGDEF" evidence="4">
    <location>
        <begin position="244"/>
        <end position="371"/>
    </location>
</feature>
<dbReference type="CDD" id="cd01949">
    <property type="entry name" value="GGDEF"/>
    <property type="match status" value="1"/>
</dbReference>
<evidence type="ECO:0000256" key="2">
    <source>
        <dbReference type="ARBA" id="ARBA00034247"/>
    </source>
</evidence>
<organism evidence="5 6">
    <name type="scientific">Leptospira semungkisensis</name>
    <dbReference type="NCBI Taxonomy" id="2484985"/>
    <lineage>
        <taxon>Bacteria</taxon>
        <taxon>Pseudomonadati</taxon>
        <taxon>Spirochaetota</taxon>
        <taxon>Spirochaetia</taxon>
        <taxon>Leptospirales</taxon>
        <taxon>Leptospiraceae</taxon>
        <taxon>Leptospira</taxon>
    </lineage>
</organism>
<dbReference type="InterPro" id="IPR000160">
    <property type="entry name" value="GGDEF_dom"/>
</dbReference>
<dbReference type="InterPro" id="IPR043128">
    <property type="entry name" value="Rev_trsase/Diguanyl_cyclase"/>
</dbReference>
<dbReference type="PANTHER" id="PTHR45138:SF9">
    <property type="entry name" value="DIGUANYLATE CYCLASE DGCM-RELATED"/>
    <property type="match status" value="1"/>
</dbReference>
<accession>A0A4R9G091</accession>
<keyword evidence="3" id="KW-0472">Membrane</keyword>
<evidence type="ECO:0000313" key="5">
    <source>
        <dbReference type="EMBL" id="TGK03897.1"/>
    </source>
</evidence>
<feature type="transmembrane region" description="Helical" evidence="3">
    <location>
        <begin position="96"/>
        <end position="114"/>
    </location>
</feature>